<dbReference type="InterPro" id="IPR013549">
    <property type="entry name" value="DUF1731"/>
</dbReference>
<dbReference type="AlphaFoldDB" id="A0A7L3FA79"/>
<dbReference type="InterPro" id="IPR036291">
    <property type="entry name" value="NAD(P)-bd_dom_sf"/>
</dbReference>
<name>A0A7L3FA79_9GRUI</name>
<accession>A0A7L3FA79</accession>
<proteinExistence type="predicted"/>
<feature type="non-terminal residue" evidence="2">
    <location>
        <position position="1"/>
    </location>
</feature>
<feature type="non-terminal residue" evidence="2">
    <location>
        <position position="186"/>
    </location>
</feature>
<feature type="domain" description="DUF1731" evidence="1">
    <location>
        <begin position="137"/>
        <end position="184"/>
    </location>
</feature>
<comment type="caution">
    <text evidence="2">The sequence shown here is derived from an EMBL/GenBank/DDBJ whole genome shotgun (WGS) entry which is preliminary data.</text>
</comment>
<dbReference type="PANTHER" id="PTHR11092">
    <property type="entry name" value="SUGAR NUCLEOTIDE EPIMERASE RELATED"/>
    <property type="match status" value="1"/>
</dbReference>
<dbReference type="PANTHER" id="PTHR11092:SF0">
    <property type="entry name" value="EPIMERASE FAMILY PROTEIN SDR39U1"/>
    <property type="match status" value="1"/>
</dbReference>
<evidence type="ECO:0000313" key="2">
    <source>
        <dbReference type="EMBL" id="NXT77802.1"/>
    </source>
</evidence>
<keyword evidence="3" id="KW-1185">Reference proteome</keyword>
<protein>
    <submittedName>
        <fullName evidence="2">D39U1 protein</fullName>
    </submittedName>
</protein>
<dbReference type="Proteomes" id="UP000557426">
    <property type="component" value="Unassembled WGS sequence"/>
</dbReference>
<evidence type="ECO:0000313" key="3">
    <source>
        <dbReference type="Proteomes" id="UP000557426"/>
    </source>
</evidence>
<gene>
    <name evidence="2" type="primary">Sdr39u1</name>
    <name evidence="2" type="ORF">ZAPATR_R06772</name>
</gene>
<dbReference type="Pfam" id="PF08338">
    <property type="entry name" value="DUF1731"/>
    <property type="match status" value="1"/>
</dbReference>
<dbReference type="EMBL" id="VZTU01012493">
    <property type="protein sequence ID" value="NXT77802.1"/>
    <property type="molecule type" value="Genomic_DNA"/>
</dbReference>
<dbReference type="SUPFAM" id="SSF51735">
    <property type="entry name" value="NAD(P)-binding Rossmann-fold domains"/>
    <property type="match status" value="1"/>
</dbReference>
<reference evidence="2 3" key="1">
    <citation type="submission" date="2019-09" db="EMBL/GenBank/DDBJ databases">
        <title>Bird 10,000 Genomes (B10K) Project - Family phase.</title>
        <authorList>
            <person name="Zhang G."/>
        </authorList>
    </citation>
    <scope>NUCLEOTIDE SEQUENCE [LARGE SCALE GENOMIC DNA]</scope>
    <source>
        <strain evidence="2">B10K-DU-011-47</strain>
        <tissue evidence="2">Mixed tissue sample</tissue>
    </source>
</reference>
<organism evidence="2 3">
    <name type="scientific">Zapornia atra</name>
    <name type="common">Henderson crake</name>
    <dbReference type="NCBI Taxonomy" id="2585822"/>
    <lineage>
        <taxon>Eukaryota</taxon>
        <taxon>Metazoa</taxon>
        <taxon>Chordata</taxon>
        <taxon>Craniata</taxon>
        <taxon>Vertebrata</taxon>
        <taxon>Euteleostomi</taxon>
        <taxon>Archelosauria</taxon>
        <taxon>Archosauria</taxon>
        <taxon>Dinosauria</taxon>
        <taxon>Saurischia</taxon>
        <taxon>Theropoda</taxon>
        <taxon>Coelurosauria</taxon>
        <taxon>Aves</taxon>
        <taxon>Neognathae</taxon>
        <taxon>Neoaves</taxon>
        <taxon>Gruiformes</taxon>
        <taxon>Rallidae</taxon>
        <taxon>Zapornia</taxon>
    </lineage>
</organism>
<sequence length="186" mass="19636">GYYRPSPTAEYTEDSPGGNFDFFSRLVSSWESAARIPGSPTRGVVVRSGIVLGQGGGAISQMLWPFQLGLGGPLGSGVQPFPWIHIRDLTGIVCHALESECLQGILNGVSPSSSVTSNGTFAQELAAALGRPALLPVPAWAVRAVFGAERAAMLLEGPRVVPKHTLESGYQFIFPDLSEALKDIVS</sequence>
<dbReference type="Gene3D" id="3.40.50.720">
    <property type="entry name" value="NAD(P)-binding Rossmann-like Domain"/>
    <property type="match status" value="1"/>
</dbReference>
<evidence type="ECO:0000259" key="1">
    <source>
        <dbReference type="Pfam" id="PF08338"/>
    </source>
</evidence>